<name>A0ABQ7W8Q7_SOLTU</name>
<protein>
    <submittedName>
        <fullName evidence="1">Uncharacterized protein</fullName>
    </submittedName>
</protein>
<sequence length="96" mass="10379">MSSSCKREVLVLVFPSNDLRLLAGIAVGIANRVGLSKLSIQGNNLFCGVTDVGLKSIGRGYPTSRELSSWNMSSVCDEGLFEISHDCQLAEKIDLF</sequence>
<dbReference type="EMBL" id="JAIVGD010000003">
    <property type="protein sequence ID" value="KAH0776656.1"/>
    <property type="molecule type" value="Genomic_DNA"/>
</dbReference>
<dbReference type="Proteomes" id="UP000826656">
    <property type="component" value="Unassembled WGS sequence"/>
</dbReference>
<evidence type="ECO:0000313" key="2">
    <source>
        <dbReference type="Proteomes" id="UP000826656"/>
    </source>
</evidence>
<keyword evidence="2" id="KW-1185">Reference proteome</keyword>
<evidence type="ECO:0000313" key="1">
    <source>
        <dbReference type="EMBL" id="KAH0776656.1"/>
    </source>
</evidence>
<gene>
    <name evidence="1" type="ORF">KY290_008067</name>
</gene>
<accession>A0ABQ7W8Q7</accession>
<comment type="caution">
    <text evidence="1">The sequence shown here is derived from an EMBL/GenBank/DDBJ whole genome shotgun (WGS) entry which is preliminary data.</text>
</comment>
<organism evidence="1 2">
    <name type="scientific">Solanum tuberosum</name>
    <name type="common">Potato</name>
    <dbReference type="NCBI Taxonomy" id="4113"/>
    <lineage>
        <taxon>Eukaryota</taxon>
        <taxon>Viridiplantae</taxon>
        <taxon>Streptophyta</taxon>
        <taxon>Embryophyta</taxon>
        <taxon>Tracheophyta</taxon>
        <taxon>Spermatophyta</taxon>
        <taxon>Magnoliopsida</taxon>
        <taxon>eudicotyledons</taxon>
        <taxon>Gunneridae</taxon>
        <taxon>Pentapetalae</taxon>
        <taxon>asterids</taxon>
        <taxon>lamiids</taxon>
        <taxon>Solanales</taxon>
        <taxon>Solanaceae</taxon>
        <taxon>Solanoideae</taxon>
        <taxon>Solaneae</taxon>
        <taxon>Solanum</taxon>
    </lineage>
</organism>
<proteinExistence type="predicted"/>
<reference evidence="1 2" key="1">
    <citation type="journal article" date="2021" name="bioRxiv">
        <title>Chromosome-scale and haplotype-resolved genome assembly of a tetraploid potato cultivar.</title>
        <authorList>
            <person name="Sun H."/>
            <person name="Jiao W.-B."/>
            <person name="Krause K."/>
            <person name="Campoy J.A."/>
            <person name="Goel M."/>
            <person name="Folz-Donahue K."/>
            <person name="Kukat C."/>
            <person name="Huettel B."/>
            <person name="Schneeberger K."/>
        </authorList>
    </citation>
    <scope>NUCLEOTIDE SEQUENCE [LARGE SCALE GENOMIC DNA]</scope>
    <source>
        <strain evidence="1">SolTubOtavaFocal</strain>
        <tissue evidence="1">Leaves</tissue>
    </source>
</reference>